<name>A0ABV1BEV7_9FIRM</name>
<evidence type="ECO:0000313" key="4">
    <source>
        <dbReference type="Proteomes" id="UP001473063"/>
    </source>
</evidence>
<reference evidence="3 4" key="1">
    <citation type="submission" date="2024-03" db="EMBL/GenBank/DDBJ databases">
        <title>Human intestinal bacterial collection.</title>
        <authorList>
            <person name="Pauvert C."/>
            <person name="Hitch T.C.A."/>
            <person name="Clavel T."/>
        </authorList>
    </citation>
    <scope>NUCLEOTIDE SEQUENCE [LARGE SCALE GENOMIC DNA]</scope>
    <source>
        <strain evidence="3 4">CLA-JM-H16</strain>
    </source>
</reference>
<dbReference type="Pfam" id="PF02368">
    <property type="entry name" value="Big_2"/>
    <property type="match status" value="2"/>
</dbReference>
<evidence type="ECO:0000256" key="1">
    <source>
        <dbReference type="SAM" id="SignalP"/>
    </source>
</evidence>
<sequence>MKTKNKPKSRFKLLLIAMLILGISPVFSSALPGQVSVVEAATNVKLNKTKATLIKGQAVQLKLTGTKGKVVWSSSNKKVASVSSTGKVTARAKGTATITAKAGNKKYNCKIQVETPRISKTALTLYKNGSYTLKMTDTKQKVVWKSSKISVVSVNSKGKITAKAVGTATVTATVSGKKYSCKVTVKQKNVVTGKVPVCVDKQTVYIRGDRIIQLPECFIYIKNLDKNAKVTDVKSTNPKIKAEKREELDAIQVSANGYDVKLLGETSTISFKVIQNNKTYSLSCKINVAKKPSPFAVFKIGNQNFEKEFVGSDLESASITGTHKVFIKMKSGYVLDYISVLYKKNGDYKSERVPNGSAINFEGCVDINANYHVTQTHAPANYVPASKWYGVVKSPLHDYCTLNIW</sequence>
<dbReference type="SUPFAM" id="SSF49373">
    <property type="entry name" value="Invasin/intimin cell-adhesion fragments"/>
    <property type="match status" value="2"/>
</dbReference>
<keyword evidence="1" id="KW-0732">Signal</keyword>
<dbReference type="InterPro" id="IPR003343">
    <property type="entry name" value="Big_2"/>
</dbReference>
<gene>
    <name evidence="3" type="ORF">WMO28_04860</name>
</gene>
<organism evidence="3 4">
    <name type="scientific">Blautia aquisgranensis</name>
    <dbReference type="NCBI Taxonomy" id="3133153"/>
    <lineage>
        <taxon>Bacteria</taxon>
        <taxon>Bacillati</taxon>
        <taxon>Bacillota</taxon>
        <taxon>Clostridia</taxon>
        <taxon>Lachnospirales</taxon>
        <taxon>Lachnospiraceae</taxon>
        <taxon>Blautia</taxon>
    </lineage>
</organism>
<dbReference type="RefSeq" id="WP_349056214.1">
    <property type="nucleotide sequence ID" value="NZ_JBBMEJ010000004.1"/>
</dbReference>
<feature type="domain" description="BIG2" evidence="2">
    <location>
        <begin position="112"/>
        <end position="184"/>
    </location>
</feature>
<proteinExistence type="predicted"/>
<evidence type="ECO:0000313" key="3">
    <source>
        <dbReference type="EMBL" id="MEQ2370285.1"/>
    </source>
</evidence>
<keyword evidence="4" id="KW-1185">Reference proteome</keyword>
<dbReference type="Gene3D" id="2.60.40.1080">
    <property type="match status" value="2"/>
</dbReference>
<evidence type="ECO:0000259" key="2">
    <source>
        <dbReference type="SMART" id="SM00635"/>
    </source>
</evidence>
<feature type="domain" description="BIG2" evidence="2">
    <location>
        <begin position="40"/>
        <end position="110"/>
    </location>
</feature>
<dbReference type="InterPro" id="IPR008964">
    <property type="entry name" value="Invasin/intimin_cell_adhesion"/>
</dbReference>
<feature type="signal peptide" evidence="1">
    <location>
        <begin position="1"/>
        <end position="28"/>
    </location>
</feature>
<dbReference type="SMART" id="SM00635">
    <property type="entry name" value="BID_2"/>
    <property type="match status" value="2"/>
</dbReference>
<accession>A0ABV1BEV7</accession>
<feature type="chain" id="PRO_5047104045" evidence="1">
    <location>
        <begin position="29"/>
        <end position="405"/>
    </location>
</feature>
<comment type="caution">
    <text evidence="3">The sequence shown here is derived from an EMBL/GenBank/DDBJ whole genome shotgun (WGS) entry which is preliminary data.</text>
</comment>
<dbReference type="Proteomes" id="UP001473063">
    <property type="component" value="Unassembled WGS sequence"/>
</dbReference>
<dbReference type="EMBL" id="JBBMEJ010000004">
    <property type="protein sequence ID" value="MEQ2370285.1"/>
    <property type="molecule type" value="Genomic_DNA"/>
</dbReference>
<protein>
    <submittedName>
        <fullName evidence="3">Ig-like domain-containing protein</fullName>
    </submittedName>
</protein>